<feature type="region of interest" description="Disordered" evidence="1">
    <location>
        <begin position="332"/>
        <end position="618"/>
    </location>
</feature>
<feature type="compositionally biased region" description="Basic and acidic residues" evidence="1">
    <location>
        <begin position="396"/>
        <end position="419"/>
    </location>
</feature>
<dbReference type="PANTHER" id="PTHR14454:SF11">
    <property type="entry name" value="SERRANO, ISOFORM F"/>
    <property type="match status" value="1"/>
</dbReference>
<evidence type="ECO:0000313" key="2">
    <source>
        <dbReference type="EMBL" id="KAK7091637.1"/>
    </source>
</evidence>
<name>A0AAN9G1Q8_9CAEN</name>
<dbReference type="InterPro" id="IPR013761">
    <property type="entry name" value="SAM/pointed_sf"/>
</dbReference>
<reference evidence="2 3" key="1">
    <citation type="submission" date="2024-02" db="EMBL/GenBank/DDBJ databases">
        <title>Chromosome-scale genome assembly of the rough periwinkle Littorina saxatilis.</title>
        <authorList>
            <person name="De Jode A."/>
            <person name="Faria R."/>
            <person name="Formenti G."/>
            <person name="Sims Y."/>
            <person name="Smith T.P."/>
            <person name="Tracey A."/>
            <person name="Wood J.M.D."/>
            <person name="Zagrodzka Z.B."/>
            <person name="Johannesson K."/>
            <person name="Butlin R.K."/>
            <person name="Leder E.H."/>
        </authorList>
    </citation>
    <scope>NUCLEOTIDE SEQUENCE [LARGE SCALE GENOMIC DNA]</scope>
    <source>
        <strain evidence="2">Snail1</strain>
        <tissue evidence="2">Muscle</tissue>
    </source>
</reference>
<feature type="compositionally biased region" description="Polar residues" evidence="1">
    <location>
        <begin position="529"/>
        <end position="538"/>
    </location>
</feature>
<feature type="region of interest" description="Disordered" evidence="1">
    <location>
        <begin position="239"/>
        <end position="320"/>
    </location>
</feature>
<keyword evidence="3" id="KW-1185">Reference proteome</keyword>
<evidence type="ECO:0000256" key="1">
    <source>
        <dbReference type="SAM" id="MobiDB-lite"/>
    </source>
</evidence>
<dbReference type="Proteomes" id="UP001374579">
    <property type="component" value="Unassembled WGS sequence"/>
</dbReference>
<feature type="compositionally biased region" description="Polar residues" evidence="1">
    <location>
        <begin position="461"/>
        <end position="475"/>
    </location>
</feature>
<evidence type="ECO:0000313" key="3">
    <source>
        <dbReference type="Proteomes" id="UP001374579"/>
    </source>
</evidence>
<evidence type="ECO:0008006" key="4">
    <source>
        <dbReference type="Google" id="ProtNLM"/>
    </source>
</evidence>
<dbReference type="InterPro" id="IPR052281">
    <property type="entry name" value="GAREM"/>
</dbReference>
<dbReference type="Gene3D" id="1.10.150.50">
    <property type="entry name" value="Transcription Factor, Ets-1"/>
    <property type="match status" value="1"/>
</dbReference>
<feature type="compositionally biased region" description="Low complexity" evidence="1">
    <location>
        <begin position="585"/>
        <end position="599"/>
    </location>
</feature>
<feature type="compositionally biased region" description="Basic and acidic residues" evidence="1">
    <location>
        <begin position="275"/>
        <end position="286"/>
    </location>
</feature>
<sequence length="689" mass="76414">MSSFEFVFNKKDEYTAKPLSDRYRDHLPMLVAVSRGFYGNREEMTFSTGQILRLHELRQQQRALVHDDKNNTLSVPLDYKHLFFVGDDHSESFTLRQVAEEYSLPVEVRFADPHVHFDSDSNHSRSLVTLTIIKVHYETYFLANTIANGEALDEVIPIPLYLKEVTFCPIIGVKGRDIDDGGKAMMDRLLCRQSLARVDFNRDHSDKEMVQLSKKPLKATDNIYANIETNIYINVREKVRSGGRGGGGGRRQPPPPPPPEMPLHDQPAMAGATARESEYENRDTLKKAIVNPRAEEKGPQLPPRPGKSVPKTSKNPQPARSDIYDDIYELCMGEGDTDSDDGVYEPVDDIRTQPMLTTKSTKKKKEMAHPTKSNSPAPGPAALTSELADTLQKMKTRTENGGKRPPSKEPQRTPVKKPDEDESTKNTLPFQVKLRPVRVENNPKPSTPPSEEKAAILALKSSKTAGGNSTPTTPTAGKPEKGAKPVLTPKPEPPAKHPKHTGVDPSTGKTSPGKIPAVPQVPTPEPKTPKTSATQIKSSGVPPTKITQSLQVSATKTSAKSDYVNQKEMAIVGPTTRQKTPPSPDKSQSSPPKTSSPQPALQKQGSTQRAKLKPLQKMSISDVQALLPRLNMSKYQTRFEELQVDGLLLSKLDDQALKEDFEMSRTDMIKLKNFISEGHLPCYEDWHVK</sequence>
<comment type="caution">
    <text evidence="2">The sequence shown here is derived from an EMBL/GenBank/DDBJ whole genome shotgun (WGS) entry which is preliminary data.</text>
</comment>
<dbReference type="AlphaFoldDB" id="A0AAN9G1Q8"/>
<feature type="compositionally biased region" description="Polar residues" evidence="1">
    <location>
        <begin position="545"/>
        <end position="564"/>
    </location>
</feature>
<dbReference type="EMBL" id="JBAMIC010000022">
    <property type="protein sequence ID" value="KAK7091637.1"/>
    <property type="molecule type" value="Genomic_DNA"/>
</dbReference>
<dbReference type="SUPFAM" id="SSF47769">
    <property type="entry name" value="SAM/Pointed domain"/>
    <property type="match status" value="1"/>
</dbReference>
<gene>
    <name evidence="2" type="ORF">V1264_009294</name>
</gene>
<accession>A0AAN9G1Q8</accession>
<feature type="compositionally biased region" description="Pro residues" evidence="1">
    <location>
        <begin position="252"/>
        <end position="261"/>
    </location>
</feature>
<protein>
    <recommendedName>
        <fullName evidence="4">SAM domain-containing protein</fullName>
    </recommendedName>
</protein>
<proteinExistence type="predicted"/>
<dbReference type="PANTHER" id="PTHR14454">
    <property type="entry name" value="GRB2-ASSOCIATED AND REGULATOR OF MAPK PROTEIN FAMILY MEMBER"/>
    <property type="match status" value="1"/>
</dbReference>
<organism evidence="2 3">
    <name type="scientific">Littorina saxatilis</name>
    <dbReference type="NCBI Taxonomy" id="31220"/>
    <lineage>
        <taxon>Eukaryota</taxon>
        <taxon>Metazoa</taxon>
        <taxon>Spiralia</taxon>
        <taxon>Lophotrochozoa</taxon>
        <taxon>Mollusca</taxon>
        <taxon>Gastropoda</taxon>
        <taxon>Caenogastropoda</taxon>
        <taxon>Littorinimorpha</taxon>
        <taxon>Littorinoidea</taxon>
        <taxon>Littorinidae</taxon>
        <taxon>Littorina</taxon>
    </lineage>
</organism>
<feature type="compositionally biased region" description="Acidic residues" evidence="1">
    <location>
        <begin position="335"/>
        <end position="347"/>
    </location>
</feature>